<accession>A0AAP2W834</accession>
<dbReference type="InterPro" id="IPR036465">
    <property type="entry name" value="vWFA_dom_sf"/>
</dbReference>
<reference evidence="2 3" key="1">
    <citation type="submission" date="2017-11" db="EMBL/GenBank/DDBJ databases">
        <title>Isolation and Characterization of Family Methanocellaceae Species from Potential Methane Hydrate Area Offshore Southwestern Taiwan.</title>
        <authorList>
            <person name="Zhang W.-L."/>
            <person name="Chen W.-C."/>
            <person name="Lai M.-C."/>
            <person name="Chen S.-C."/>
        </authorList>
    </citation>
    <scope>NUCLEOTIDE SEQUENCE [LARGE SCALE GENOMIC DNA]</scope>
    <source>
        <strain evidence="2 3">CWC-04</strain>
    </source>
</reference>
<dbReference type="AlphaFoldDB" id="A0AAP2W834"/>
<dbReference type="InterPro" id="IPR050934">
    <property type="entry name" value="ITIH"/>
</dbReference>
<dbReference type="InterPro" id="IPR002035">
    <property type="entry name" value="VWF_A"/>
</dbReference>
<dbReference type="InterPro" id="IPR019825">
    <property type="entry name" value="Lectin_legB_Mn/Ca_BS"/>
</dbReference>
<feature type="domain" description="VWFA" evidence="1">
    <location>
        <begin position="41"/>
        <end position="216"/>
    </location>
</feature>
<dbReference type="Proteomes" id="UP001320159">
    <property type="component" value="Unassembled WGS sequence"/>
</dbReference>
<protein>
    <recommendedName>
        <fullName evidence="1">VWFA domain-containing protein</fullName>
    </recommendedName>
</protein>
<dbReference type="PROSITE" id="PS00307">
    <property type="entry name" value="LECTIN_LEGUME_BETA"/>
    <property type="match status" value="1"/>
</dbReference>
<dbReference type="Gene3D" id="3.40.50.410">
    <property type="entry name" value="von Willebrand factor, type A domain"/>
    <property type="match status" value="1"/>
</dbReference>
<proteinExistence type="predicted"/>
<dbReference type="PANTHER" id="PTHR10338">
    <property type="entry name" value="INTER-ALPHA-TRYPSIN INHIBITOR HEAVY CHAIN FAMILY MEMBER"/>
    <property type="match status" value="1"/>
</dbReference>
<organism evidence="2 3">
    <name type="scientific">Methanooceanicella nereidis</name>
    <dbReference type="NCBI Taxonomy" id="2052831"/>
    <lineage>
        <taxon>Archaea</taxon>
        <taxon>Methanobacteriati</taxon>
        <taxon>Methanobacteriota</taxon>
        <taxon>Stenosarchaea group</taxon>
        <taxon>Methanomicrobia</taxon>
        <taxon>Methanocellales</taxon>
        <taxon>Methanocellaceae</taxon>
        <taxon>Methanooceanicella</taxon>
    </lineage>
</organism>
<dbReference type="Pfam" id="PF00092">
    <property type="entry name" value="VWA"/>
    <property type="match status" value="1"/>
</dbReference>
<dbReference type="SMART" id="SM00327">
    <property type="entry name" value="VWA"/>
    <property type="match status" value="1"/>
</dbReference>
<evidence type="ECO:0000259" key="1">
    <source>
        <dbReference type="PROSITE" id="PS50234"/>
    </source>
</evidence>
<evidence type="ECO:0000313" key="3">
    <source>
        <dbReference type="Proteomes" id="UP001320159"/>
    </source>
</evidence>
<dbReference type="PANTHER" id="PTHR10338:SF108">
    <property type="entry name" value="INTER-ALPHA-TRYPSIN INHIBITOR HEAVY CHAIN H4-LIKE PROTEIN"/>
    <property type="match status" value="1"/>
</dbReference>
<evidence type="ECO:0000313" key="2">
    <source>
        <dbReference type="EMBL" id="MCD1295676.1"/>
    </source>
</evidence>
<dbReference type="SUPFAM" id="SSF53300">
    <property type="entry name" value="vWA-like"/>
    <property type="match status" value="1"/>
</dbReference>
<keyword evidence="3" id="KW-1185">Reference proteome</keyword>
<sequence length="334" mass="37369">MGEVHTLCSRKKAHVHAFNRIYLLTDIKAPEIGHIWRPRLNLCILIDRSGSMYGDKLLFTRDVVSLMIDSLLPEDIVSIVMYDDVAEKLLYPANPLNKDLIKDRLQRIVSRGGTDLFGGLSSGIKEAERASERDTINHVVLISDGSPSAGSFDLAEILSLSEDALKRNIRISTISVGDDSDRDVLIRIAEKGGGTPHHIKSDRDIPAIIEKELEDLFSTYAYAVKLNLFAHEEACITGSPGRENRKFMTGNDLTVELGNIRSMEKRSVVTELVIHKTLKGKKKIATVTVEFDTFEGKVTHSQDIYVDIVDENIEIEIPDTRIMETVKRLISCCH</sequence>
<dbReference type="PROSITE" id="PS50234">
    <property type="entry name" value="VWFA"/>
    <property type="match status" value="1"/>
</dbReference>
<dbReference type="EMBL" id="PGCK01000010">
    <property type="protein sequence ID" value="MCD1295676.1"/>
    <property type="molecule type" value="Genomic_DNA"/>
</dbReference>
<name>A0AAP2W834_9EURY</name>
<comment type="caution">
    <text evidence="2">The sequence shown here is derived from an EMBL/GenBank/DDBJ whole genome shotgun (WGS) entry which is preliminary data.</text>
</comment>
<dbReference type="RefSeq" id="WP_230742533.1">
    <property type="nucleotide sequence ID" value="NZ_PGCK01000010.1"/>
</dbReference>
<gene>
    <name evidence="2" type="ORF">CUJ83_11775</name>
</gene>